<dbReference type="EMBL" id="CNGE01000818">
    <property type="protein sequence ID" value="CKT38431.1"/>
    <property type="molecule type" value="Genomic_DNA"/>
</dbReference>
<reference evidence="2 3" key="1">
    <citation type="submission" date="2015-03" db="EMBL/GenBank/DDBJ databases">
        <authorList>
            <consortium name="Pathogen Informatics"/>
        </authorList>
    </citation>
    <scope>NUCLEOTIDE SEQUENCE [LARGE SCALE GENOMIC DNA]</scope>
    <source>
        <strain evidence="2 3">Bir 172</strain>
    </source>
</reference>
<proteinExistence type="predicted"/>
<evidence type="ECO:0000256" key="1">
    <source>
        <dbReference type="SAM" id="MobiDB-lite"/>
    </source>
</evidence>
<evidence type="ECO:0000313" key="2">
    <source>
        <dbReference type="EMBL" id="CKT38431.1"/>
    </source>
</evidence>
<gene>
    <name evidence="2" type="ORF">ERS027646_03463</name>
</gene>
<name>A0A655AP87_MYCTX</name>
<organism evidence="2 3">
    <name type="scientific">Mycobacterium tuberculosis</name>
    <dbReference type="NCBI Taxonomy" id="1773"/>
    <lineage>
        <taxon>Bacteria</taxon>
        <taxon>Bacillati</taxon>
        <taxon>Actinomycetota</taxon>
        <taxon>Actinomycetes</taxon>
        <taxon>Mycobacteriales</taxon>
        <taxon>Mycobacteriaceae</taxon>
        <taxon>Mycobacterium</taxon>
        <taxon>Mycobacterium tuberculosis complex</taxon>
    </lineage>
</organism>
<evidence type="ECO:0000313" key="3">
    <source>
        <dbReference type="Proteomes" id="UP000048948"/>
    </source>
</evidence>
<accession>A0A655AP87</accession>
<sequence>MIAEQPGVAPPAPAAHHAAHDGGARQVGVGVLDEQVRRECVRVRQQQMQIPGGAVEPITGDQGTRAGTDKVQLECLGGQAGRQPHHHRGLVLDLVAAGDDGLGDATDKRGRIDHLQHRAQDVGSPVGVCTRSKQHRQRRRLTRQLVARLARSLHRGLPRVGRGANPDSDPHSSMMRRCAPGVGGSSDRWRRPRLSAVGRRAAASSKDKAHRPFRVRNVA</sequence>
<protein>
    <submittedName>
        <fullName evidence="2">Uncharacterized protein</fullName>
    </submittedName>
</protein>
<dbReference type="AlphaFoldDB" id="A0A655AP87"/>
<feature type="region of interest" description="Disordered" evidence="1">
    <location>
        <begin position="157"/>
        <end position="219"/>
    </location>
</feature>
<feature type="compositionally biased region" description="Basic residues" evidence="1">
    <location>
        <begin position="208"/>
        <end position="219"/>
    </location>
</feature>
<dbReference type="Proteomes" id="UP000048948">
    <property type="component" value="Unassembled WGS sequence"/>
</dbReference>
<feature type="region of interest" description="Disordered" evidence="1">
    <location>
        <begin position="1"/>
        <end position="22"/>
    </location>
</feature>